<dbReference type="PANTHER" id="PTHR11455:SF22">
    <property type="entry name" value="CRYPTOCHROME DASH"/>
    <property type="match status" value="1"/>
</dbReference>
<dbReference type="Pfam" id="PF03441">
    <property type="entry name" value="FAD_binding_7"/>
    <property type="match status" value="1"/>
</dbReference>
<sequence>MVNDLNIDWHRDAAYFESQLIDYHVCSNWGNWMCVAGAGNDPRENRHFNILKQANNYDRKGGCVRCWILELEAIPGFDIHQPFELSTKQLKEYQVSLGATYLHPMVKIPLF</sequence>
<protein>
    <submittedName>
        <fullName evidence="5">FAD-binding domain-containing protein</fullName>
    </submittedName>
</protein>
<dbReference type="PANTHER" id="PTHR11455">
    <property type="entry name" value="CRYPTOCHROME"/>
    <property type="match status" value="1"/>
</dbReference>
<name>A0ABW4VR07_9BACT</name>
<comment type="cofactor">
    <cofactor evidence="1">
        <name>FAD</name>
        <dbReference type="ChEBI" id="CHEBI:57692"/>
    </cofactor>
</comment>
<dbReference type="InterPro" id="IPR002081">
    <property type="entry name" value="Cryptochrome/DNA_photolyase_1"/>
</dbReference>
<dbReference type="Proteomes" id="UP001597361">
    <property type="component" value="Unassembled WGS sequence"/>
</dbReference>
<dbReference type="InterPro" id="IPR036134">
    <property type="entry name" value="Crypto/Photolyase_FAD-like_sf"/>
</dbReference>
<comment type="caution">
    <text evidence="5">The sequence shown here is derived from an EMBL/GenBank/DDBJ whole genome shotgun (WGS) entry which is preliminary data.</text>
</comment>
<gene>
    <name evidence="5" type="ORF">ACFSKL_17055</name>
</gene>
<dbReference type="RefSeq" id="WP_376887600.1">
    <property type="nucleotide sequence ID" value="NZ_JBHUHR010000043.1"/>
</dbReference>
<dbReference type="Gene3D" id="1.10.579.10">
    <property type="entry name" value="DNA Cyclobutane Dipyrimidine Photolyase, subunit A, domain 3"/>
    <property type="match status" value="1"/>
</dbReference>
<organism evidence="5 6">
    <name type="scientific">Belliella marina</name>
    <dbReference type="NCBI Taxonomy" id="1644146"/>
    <lineage>
        <taxon>Bacteria</taxon>
        <taxon>Pseudomonadati</taxon>
        <taxon>Bacteroidota</taxon>
        <taxon>Cytophagia</taxon>
        <taxon>Cytophagales</taxon>
        <taxon>Cyclobacteriaceae</taxon>
        <taxon>Belliella</taxon>
    </lineage>
</organism>
<dbReference type="SUPFAM" id="SSF48173">
    <property type="entry name" value="Cryptochrome/photolyase FAD-binding domain"/>
    <property type="match status" value="1"/>
</dbReference>
<proteinExistence type="predicted"/>
<evidence type="ECO:0000259" key="4">
    <source>
        <dbReference type="Pfam" id="PF03441"/>
    </source>
</evidence>
<evidence type="ECO:0000256" key="2">
    <source>
        <dbReference type="ARBA" id="ARBA00022630"/>
    </source>
</evidence>
<keyword evidence="3" id="KW-0274">FAD</keyword>
<evidence type="ECO:0000256" key="3">
    <source>
        <dbReference type="ARBA" id="ARBA00022827"/>
    </source>
</evidence>
<dbReference type="InterPro" id="IPR005101">
    <property type="entry name" value="Cryptochr/Photolyase_FAD-bd"/>
</dbReference>
<evidence type="ECO:0000313" key="6">
    <source>
        <dbReference type="Proteomes" id="UP001597361"/>
    </source>
</evidence>
<feature type="domain" description="Cryptochrome/DNA photolyase FAD-binding" evidence="4">
    <location>
        <begin position="2"/>
        <end position="107"/>
    </location>
</feature>
<evidence type="ECO:0000313" key="5">
    <source>
        <dbReference type="EMBL" id="MFD2036518.1"/>
    </source>
</evidence>
<dbReference type="EMBL" id="JBHUHR010000043">
    <property type="protein sequence ID" value="MFD2036518.1"/>
    <property type="molecule type" value="Genomic_DNA"/>
</dbReference>
<keyword evidence="6" id="KW-1185">Reference proteome</keyword>
<keyword evidence="2" id="KW-0285">Flavoprotein</keyword>
<accession>A0ABW4VR07</accession>
<reference evidence="6" key="1">
    <citation type="journal article" date="2019" name="Int. J. Syst. Evol. Microbiol.">
        <title>The Global Catalogue of Microorganisms (GCM) 10K type strain sequencing project: providing services to taxonomists for standard genome sequencing and annotation.</title>
        <authorList>
            <consortium name="The Broad Institute Genomics Platform"/>
            <consortium name="The Broad Institute Genome Sequencing Center for Infectious Disease"/>
            <person name="Wu L."/>
            <person name="Ma J."/>
        </authorList>
    </citation>
    <scope>NUCLEOTIDE SEQUENCE [LARGE SCALE GENOMIC DNA]</scope>
    <source>
        <strain evidence="6">CGMCC 1.15180</strain>
    </source>
</reference>
<evidence type="ECO:0000256" key="1">
    <source>
        <dbReference type="ARBA" id="ARBA00001974"/>
    </source>
</evidence>